<organism evidence="1 2">
    <name type="scientific">Pseudomonas fluorescens</name>
    <dbReference type="NCBI Taxonomy" id="294"/>
    <lineage>
        <taxon>Bacteria</taxon>
        <taxon>Pseudomonadati</taxon>
        <taxon>Pseudomonadota</taxon>
        <taxon>Gammaproteobacteria</taxon>
        <taxon>Pseudomonadales</taxon>
        <taxon>Pseudomonadaceae</taxon>
        <taxon>Pseudomonas</taxon>
    </lineage>
</organism>
<dbReference type="EMBL" id="CABVJC010000009">
    <property type="protein sequence ID" value="VVQ18146.1"/>
    <property type="molecule type" value="Genomic_DNA"/>
</dbReference>
<evidence type="ECO:0000313" key="1">
    <source>
        <dbReference type="EMBL" id="VVQ18146.1"/>
    </source>
</evidence>
<sequence>MDNKQPKKKISRPRRGVAIKGELKATVDGVVRIYPASSLYIIENFKDVSATFGVRKEWENDYISLRNGEFELVSYNLDNASIPWRPGGKLTVNYDDKSRRYFGSFEAEFNPAAYPGIPEKVTGIFEIWEEQ</sequence>
<proteinExistence type="predicted"/>
<dbReference type="AlphaFoldDB" id="A0A5E7V6Q8"/>
<dbReference type="Proteomes" id="UP000326452">
    <property type="component" value="Unassembled WGS sequence"/>
</dbReference>
<protein>
    <submittedName>
        <fullName evidence="1">Uncharacterized protein</fullName>
    </submittedName>
</protein>
<accession>A0A5E7V6Q8</accession>
<gene>
    <name evidence="1" type="ORF">PS941_04631</name>
</gene>
<name>A0A5E7V6Q8_PSEFL</name>
<dbReference type="RefSeq" id="WP_150694302.1">
    <property type="nucleotide sequence ID" value="NZ_CABVJC010000009.1"/>
</dbReference>
<evidence type="ECO:0000313" key="2">
    <source>
        <dbReference type="Proteomes" id="UP000326452"/>
    </source>
</evidence>
<reference evidence="1 2" key="1">
    <citation type="submission" date="2019-09" db="EMBL/GenBank/DDBJ databases">
        <authorList>
            <person name="Chandra G."/>
            <person name="Truman W A."/>
        </authorList>
    </citation>
    <scope>NUCLEOTIDE SEQUENCE [LARGE SCALE GENOMIC DNA]</scope>
    <source>
        <strain evidence="1">PS941</strain>
    </source>
</reference>